<dbReference type="PROSITE" id="PS51939">
    <property type="entry name" value="XRRM"/>
    <property type="match status" value="1"/>
</dbReference>
<feature type="region of interest" description="Disordered" evidence="5">
    <location>
        <begin position="431"/>
        <end position="459"/>
    </location>
</feature>
<keyword evidence="9" id="KW-1185">Reference proteome</keyword>
<feature type="compositionally biased region" description="Basic and acidic residues" evidence="5">
    <location>
        <begin position="273"/>
        <end position="295"/>
    </location>
</feature>
<dbReference type="InterPro" id="IPR045180">
    <property type="entry name" value="La_dom_prot"/>
</dbReference>
<gene>
    <name evidence="8" type="ORF">CDCA_CDCA09G2650</name>
</gene>
<organism evidence="8 9">
    <name type="scientific">Cyanidium caldarium</name>
    <name type="common">Red alga</name>
    <dbReference type="NCBI Taxonomy" id="2771"/>
    <lineage>
        <taxon>Eukaryota</taxon>
        <taxon>Rhodophyta</taxon>
        <taxon>Bangiophyceae</taxon>
        <taxon>Cyanidiales</taxon>
        <taxon>Cyanidiaceae</taxon>
        <taxon>Cyanidium</taxon>
    </lineage>
</organism>
<dbReference type="InterPro" id="IPR035979">
    <property type="entry name" value="RBD_domain_sf"/>
</dbReference>
<dbReference type="SUPFAM" id="SSF46785">
    <property type="entry name" value="Winged helix' DNA-binding domain"/>
    <property type="match status" value="1"/>
</dbReference>
<feature type="region of interest" description="Disordered" evidence="5">
    <location>
        <begin position="250"/>
        <end position="341"/>
    </location>
</feature>
<evidence type="ECO:0000256" key="1">
    <source>
        <dbReference type="ARBA" id="ARBA00004123"/>
    </source>
</evidence>
<dbReference type="GO" id="GO:0003729">
    <property type="term" value="F:mRNA binding"/>
    <property type="evidence" value="ECO:0007669"/>
    <property type="project" value="TreeGrafter"/>
</dbReference>
<comment type="caution">
    <text evidence="8">The sequence shown here is derived from an EMBL/GenBank/DDBJ whole genome shotgun (WGS) entry which is preliminary data.</text>
</comment>
<sequence>MATQEAEPSFSLLPHAAVAAVDASIEEKLRLQIEFYLSDSNLPRDKFLRARVEADPEGYVDLALLNTFKRMQVLHSDVQAIARALQSSDLVELSADRLRVRRRRPLPAEDTSKRRSVYVKGFPPGDPQSCEPQLEQVARFFSQFGRVVSVRMRRKRVRGAVRGTTPSEASDEEGEEDGKPRNEVSAGGNGATLSTSPERSPSRLIFKGSVFVELDSEDAVQRLLERHAREPLQWPEASAPFLIESKAAYYKRKHDESKQVKRTRKQAKQRATPKSDTKAETPSRKRLAADVELLRADAPAVSAPETGSSSSSSDDNDDDDNDDNESVDESEGERTYEPGLVLHMDGIGASCDREEVRESLSKFGELGWVDYLRGDSSGHARFVQSGAAATAASASLELGGQTAALRVLQGDEERAYWQKLWEAQDAIRTAERRKKQRADKAKKVREKMRKYGRRKVRRT</sequence>
<dbReference type="InterPro" id="IPR036390">
    <property type="entry name" value="WH_DNA-bd_sf"/>
</dbReference>
<feature type="domain" description="HTH La-type RNA-binding" evidence="6">
    <location>
        <begin position="19"/>
        <end position="110"/>
    </location>
</feature>
<dbReference type="InterPro" id="IPR012677">
    <property type="entry name" value="Nucleotide-bd_a/b_plait_sf"/>
</dbReference>
<dbReference type="Gene3D" id="1.10.10.10">
    <property type="entry name" value="Winged helix-like DNA-binding domain superfamily/Winged helix DNA-binding domain"/>
    <property type="match status" value="1"/>
</dbReference>
<keyword evidence="2 4" id="KW-0694">RNA-binding</keyword>
<dbReference type="CDD" id="cd12291">
    <property type="entry name" value="RRM1_La"/>
    <property type="match status" value="1"/>
</dbReference>
<dbReference type="GO" id="GO:0005634">
    <property type="term" value="C:nucleus"/>
    <property type="evidence" value="ECO:0007669"/>
    <property type="project" value="UniProtKB-SubCell"/>
</dbReference>
<evidence type="ECO:0000256" key="4">
    <source>
        <dbReference type="PROSITE-ProRule" id="PRU00332"/>
    </source>
</evidence>
<dbReference type="InterPro" id="IPR036388">
    <property type="entry name" value="WH-like_DNA-bd_sf"/>
</dbReference>
<reference evidence="8 9" key="1">
    <citation type="submission" date="2022-07" db="EMBL/GenBank/DDBJ databases">
        <title>Genome-wide signatures of adaptation to extreme environments.</title>
        <authorList>
            <person name="Cho C.H."/>
            <person name="Yoon H.S."/>
        </authorList>
    </citation>
    <scope>NUCLEOTIDE SEQUENCE [LARGE SCALE GENOMIC DNA]</scope>
    <source>
        <strain evidence="8 9">DBV 063 E5</strain>
    </source>
</reference>
<feature type="region of interest" description="Disordered" evidence="5">
    <location>
        <begin position="156"/>
        <end position="200"/>
    </location>
</feature>
<accession>A0AAV9IX06</accession>
<dbReference type="Proteomes" id="UP001301350">
    <property type="component" value="Unassembled WGS sequence"/>
</dbReference>
<dbReference type="AlphaFoldDB" id="A0AAV9IX06"/>
<dbReference type="PROSITE" id="PS50961">
    <property type="entry name" value="HTH_LA"/>
    <property type="match status" value="1"/>
</dbReference>
<dbReference type="EMBL" id="JANCYW010000009">
    <property type="protein sequence ID" value="KAK4536625.1"/>
    <property type="molecule type" value="Genomic_DNA"/>
</dbReference>
<feature type="region of interest" description="Disordered" evidence="5">
    <location>
        <begin position="104"/>
        <end position="131"/>
    </location>
</feature>
<evidence type="ECO:0008006" key="10">
    <source>
        <dbReference type="Google" id="ProtNLM"/>
    </source>
</evidence>
<dbReference type="PANTHER" id="PTHR22792">
    <property type="entry name" value="LUPUS LA PROTEIN-RELATED"/>
    <property type="match status" value="1"/>
</dbReference>
<evidence type="ECO:0000256" key="3">
    <source>
        <dbReference type="ARBA" id="ARBA00023242"/>
    </source>
</evidence>
<dbReference type="InterPro" id="IPR014886">
    <property type="entry name" value="La_xRRM"/>
</dbReference>
<dbReference type="Pfam" id="PF05383">
    <property type="entry name" value="La"/>
    <property type="match status" value="1"/>
</dbReference>
<proteinExistence type="predicted"/>
<dbReference type="GO" id="GO:0006396">
    <property type="term" value="P:RNA processing"/>
    <property type="evidence" value="ECO:0007669"/>
    <property type="project" value="InterPro"/>
</dbReference>
<evidence type="ECO:0000259" key="6">
    <source>
        <dbReference type="PROSITE" id="PS50961"/>
    </source>
</evidence>
<keyword evidence="3" id="KW-0539">Nucleus</keyword>
<name>A0AAV9IX06_CYACA</name>
<dbReference type="PANTHER" id="PTHR22792:SF140">
    <property type="entry name" value="ACHILLES, ISOFORM A"/>
    <property type="match status" value="1"/>
</dbReference>
<dbReference type="Gene3D" id="3.30.70.330">
    <property type="match status" value="2"/>
</dbReference>
<comment type="subcellular location">
    <subcellularLocation>
        <location evidence="1">Nucleus</location>
    </subcellularLocation>
</comment>
<dbReference type="SUPFAM" id="SSF54928">
    <property type="entry name" value="RNA-binding domain, RBD"/>
    <property type="match status" value="2"/>
</dbReference>
<dbReference type="CDD" id="cd07323">
    <property type="entry name" value="LAM"/>
    <property type="match status" value="1"/>
</dbReference>
<feature type="domain" description="XRRM" evidence="7">
    <location>
        <begin position="335"/>
        <end position="454"/>
    </location>
</feature>
<evidence type="ECO:0000256" key="2">
    <source>
        <dbReference type="ARBA" id="ARBA00022884"/>
    </source>
</evidence>
<dbReference type="InterPro" id="IPR002344">
    <property type="entry name" value="Lupus_La"/>
</dbReference>
<feature type="compositionally biased region" description="Acidic residues" evidence="5">
    <location>
        <begin position="314"/>
        <end position="331"/>
    </location>
</feature>
<dbReference type="PRINTS" id="PR00302">
    <property type="entry name" value="LUPUSLA"/>
</dbReference>
<dbReference type="GO" id="GO:1990904">
    <property type="term" value="C:ribonucleoprotein complex"/>
    <property type="evidence" value="ECO:0007669"/>
    <property type="project" value="UniProtKB-UniRule"/>
</dbReference>
<protein>
    <recommendedName>
        <fullName evidence="10">La-related protein 7</fullName>
    </recommendedName>
</protein>
<evidence type="ECO:0000259" key="7">
    <source>
        <dbReference type="PROSITE" id="PS51939"/>
    </source>
</evidence>
<evidence type="ECO:0000313" key="8">
    <source>
        <dbReference type="EMBL" id="KAK4536625.1"/>
    </source>
</evidence>
<evidence type="ECO:0000256" key="5">
    <source>
        <dbReference type="SAM" id="MobiDB-lite"/>
    </source>
</evidence>
<dbReference type="Pfam" id="PF08777">
    <property type="entry name" value="RRM_3"/>
    <property type="match status" value="1"/>
</dbReference>
<evidence type="ECO:0000313" key="9">
    <source>
        <dbReference type="Proteomes" id="UP001301350"/>
    </source>
</evidence>
<dbReference type="InterPro" id="IPR006630">
    <property type="entry name" value="La_HTH"/>
</dbReference>
<dbReference type="SMART" id="SM00715">
    <property type="entry name" value="LA"/>
    <property type="match status" value="1"/>
</dbReference>